<keyword evidence="1" id="KW-0808">Transferase</keyword>
<gene>
    <name evidence="1" type="ORF">KBO27_05165</name>
</gene>
<dbReference type="InterPro" id="IPR006764">
    <property type="entry name" value="SAM_dep_MeTrfase_SAV2177_type"/>
</dbReference>
<keyword evidence="1" id="KW-0489">Methyltransferase</keyword>
<dbReference type="Gene3D" id="3.40.50.150">
    <property type="entry name" value="Vaccinia Virus protein VP39"/>
    <property type="match status" value="2"/>
</dbReference>
<dbReference type="EC" id="2.1.1.-" evidence="1"/>
<dbReference type="EMBL" id="JAGPXE010000002">
    <property type="protein sequence ID" value="MBQ0923322.1"/>
    <property type="molecule type" value="Genomic_DNA"/>
</dbReference>
<dbReference type="GO" id="GO:0032259">
    <property type="term" value="P:methylation"/>
    <property type="evidence" value="ECO:0007669"/>
    <property type="project" value="UniProtKB-KW"/>
</dbReference>
<name>A0ABS5DAJ6_9PSEU</name>
<comment type="caution">
    <text evidence="1">The sequence shown here is derived from an EMBL/GenBank/DDBJ whole genome shotgun (WGS) entry which is preliminary data.</text>
</comment>
<organism evidence="1 2">
    <name type="scientific">Saccharopolyspora endophytica</name>
    <dbReference type="NCBI Taxonomy" id="543886"/>
    <lineage>
        <taxon>Bacteria</taxon>
        <taxon>Bacillati</taxon>
        <taxon>Actinomycetota</taxon>
        <taxon>Actinomycetes</taxon>
        <taxon>Pseudonocardiales</taxon>
        <taxon>Pseudonocardiaceae</taxon>
        <taxon>Saccharopolyspora</taxon>
    </lineage>
</organism>
<dbReference type="Pfam" id="PF04672">
    <property type="entry name" value="Methyltransf_19"/>
    <property type="match status" value="1"/>
</dbReference>
<dbReference type="SUPFAM" id="SSF53335">
    <property type="entry name" value="S-adenosyl-L-methionine-dependent methyltransferases"/>
    <property type="match status" value="1"/>
</dbReference>
<dbReference type="Proteomes" id="UP000674084">
    <property type="component" value="Unassembled WGS sequence"/>
</dbReference>
<reference evidence="1 2" key="1">
    <citation type="submission" date="2021-04" db="EMBL/GenBank/DDBJ databases">
        <title>Whole-genome sequencing of Saccharopolyspora endophytica KCTC 19397.</title>
        <authorList>
            <person name="Ay H."/>
            <person name="Saygin H."/>
            <person name="Sahin N."/>
        </authorList>
    </citation>
    <scope>NUCLEOTIDE SEQUENCE [LARGE SCALE GENOMIC DNA]</scope>
    <source>
        <strain evidence="1 2">KCTC 19397</strain>
    </source>
</reference>
<evidence type="ECO:0000313" key="1">
    <source>
        <dbReference type="EMBL" id="MBQ0923322.1"/>
    </source>
</evidence>
<proteinExistence type="predicted"/>
<accession>A0ABS5DAJ6</accession>
<dbReference type="GO" id="GO:0008168">
    <property type="term" value="F:methyltransferase activity"/>
    <property type="evidence" value="ECO:0007669"/>
    <property type="project" value="UniProtKB-KW"/>
</dbReference>
<dbReference type="InterPro" id="IPR029063">
    <property type="entry name" value="SAM-dependent_MTases_sf"/>
</dbReference>
<protein>
    <submittedName>
        <fullName evidence="1">SAM-dependent methyltransferase</fullName>
        <ecNumber evidence="1">2.1.1.-</ecNumber>
    </submittedName>
</protein>
<dbReference type="PIRSF" id="PIRSF017393">
    <property type="entry name" value="MTase_SAV2177"/>
    <property type="match status" value="1"/>
</dbReference>
<dbReference type="RefSeq" id="WP_210968801.1">
    <property type="nucleotide sequence ID" value="NZ_JAGPXE010000002.1"/>
</dbReference>
<sequence>MVDTRKAAVREMDIGRPAAARMYDAFLGGCHNFGVERAMVERIGTALPGITGTYQENRAFLRRAVEYLLAHGVRQFLDLGSGIPTIGHVHEVARRRTRHFRVVYVDNEPLTVAHSKPLLAAEINAAITHADMRDPQSVLESAEVRALLNLDEPVGLLMAEYRSRLAPGSHLLVSHVTGSHDPASARTLTEHYAETSDPLFSRDTDRIESFFGDFTPVPPGATYLSDWRPDPGTRTTAPYRLMFGGLARK</sequence>
<keyword evidence="2" id="KW-1185">Reference proteome</keyword>
<evidence type="ECO:0000313" key="2">
    <source>
        <dbReference type="Proteomes" id="UP000674084"/>
    </source>
</evidence>